<dbReference type="EMBL" id="JBCITK010000001">
    <property type="protein sequence ID" value="MEN0641862.1"/>
    <property type="molecule type" value="Genomic_DNA"/>
</dbReference>
<evidence type="ECO:0000313" key="2">
    <source>
        <dbReference type="EMBL" id="MEN0641862.1"/>
    </source>
</evidence>
<keyword evidence="1" id="KW-0732">Signal</keyword>
<dbReference type="RefSeq" id="WP_343129038.1">
    <property type="nucleotide sequence ID" value="NZ_JBCITK010000001.1"/>
</dbReference>
<evidence type="ECO:0000313" key="3">
    <source>
        <dbReference type="Proteomes" id="UP001418796"/>
    </source>
</evidence>
<gene>
    <name evidence="2" type="ORF">MKY91_01645</name>
</gene>
<dbReference type="Proteomes" id="UP001418796">
    <property type="component" value="Unassembled WGS sequence"/>
</dbReference>
<name>A0ABU9VD88_9BACI</name>
<sequence>MKKTVSFITIFILSLLLLACSNDSIMEEWSDNSPFFKHELGEMFGKEGSIGIIGMKDITENGQKWMWHFWGNPDIAYKDWEVQARQEGDEEFISPLIFNDDSLEPRGEEINGHARSTVLFPSSGLWELNVYIDGEFFDQLTVDVDQE</sequence>
<feature type="chain" id="PRO_5047064229" evidence="1">
    <location>
        <begin position="20"/>
        <end position="147"/>
    </location>
</feature>
<organism evidence="2 3">
    <name type="scientific">Alkalicoccobacillus gibsonii</name>
    <dbReference type="NCBI Taxonomy" id="79881"/>
    <lineage>
        <taxon>Bacteria</taxon>
        <taxon>Bacillati</taxon>
        <taxon>Bacillota</taxon>
        <taxon>Bacilli</taxon>
        <taxon>Bacillales</taxon>
        <taxon>Bacillaceae</taxon>
        <taxon>Alkalicoccobacillus</taxon>
    </lineage>
</organism>
<reference evidence="2 3" key="1">
    <citation type="submission" date="2024-03" db="EMBL/GenBank/DDBJ databases">
        <title>Bacilli Hybrid Assemblies.</title>
        <authorList>
            <person name="Kovac J."/>
        </authorList>
    </citation>
    <scope>NUCLEOTIDE SEQUENCE [LARGE SCALE GENOMIC DNA]</scope>
    <source>
        <strain evidence="2 3">FSL R7-0666</strain>
    </source>
</reference>
<feature type="signal peptide" evidence="1">
    <location>
        <begin position="1"/>
        <end position="19"/>
    </location>
</feature>
<dbReference type="Gene3D" id="2.60.40.3830">
    <property type="match status" value="1"/>
</dbReference>
<dbReference type="Pfam" id="PF16167">
    <property type="entry name" value="DUF4871"/>
    <property type="match status" value="1"/>
</dbReference>
<comment type="caution">
    <text evidence="2">The sequence shown here is derived from an EMBL/GenBank/DDBJ whole genome shotgun (WGS) entry which is preliminary data.</text>
</comment>
<accession>A0ABU9VD88</accession>
<protein>
    <submittedName>
        <fullName evidence="2">DUF4871 domain-containing protein</fullName>
    </submittedName>
</protein>
<dbReference type="InterPro" id="IPR032366">
    <property type="entry name" value="DUF4871"/>
</dbReference>
<evidence type="ECO:0000256" key="1">
    <source>
        <dbReference type="SAM" id="SignalP"/>
    </source>
</evidence>
<keyword evidence="3" id="KW-1185">Reference proteome</keyword>
<proteinExistence type="predicted"/>
<dbReference type="PROSITE" id="PS51257">
    <property type="entry name" value="PROKAR_LIPOPROTEIN"/>
    <property type="match status" value="1"/>
</dbReference>